<accession>A0A1H2T692</accession>
<dbReference type="Proteomes" id="UP000182589">
    <property type="component" value="Unassembled WGS sequence"/>
</dbReference>
<organism evidence="1 2">
    <name type="scientific">Alicyclobacillus hesperidum</name>
    <dbReference type="NCBI Taxonomy" id="89784"/>
    <lineage>
        <taxon>Bacteria</taxon>
        <taxon>Bacillati</taxon>
        <taxon>Bacillota</taxon>
        <taxon>Bacilli</taxon>
        <taxon>Bacillales</taxon>
        <taxon>Alicyclobacillaceae</taxon>
        <taxon>Alicyclobacillus</taxon>
    </lineage>
</organism>
<protein>
    <submittedName>
        <fullName evidence="1">Uncharacterized protein</fullName>
    </submittedName>
</protein>
<evidence type="ECO:0000313" key="1">
    <source>
        <dbReference type="EMBL" id="SDW39340.1"/>
    </source>
</evidence>
<evidence type="ECO:0000313" key="2">
    <source>
        <dbReference type="Proteomes" id="UP000182589"/>
    </source>
</evidence>
<dbReference type="InterPro" id="IPR024562">
    <property type="entry name" value="YqhG"/>
</dbReference>
<reference evidence="2" key="1">
    <citation type="submission" date="2016-10" db="EMBL/GenBank/DDBJ databases">
        <authorList>
            <person name="Varghese N."/>
        </authorList>
    </citation>
    <scope>NUCLEOTIDE SEQUENCE [LARGE SCALE GENOMIC DNA]</scope>
    <source>
        <strain evidence="2">DSM 12489</strain>
    </source>
</reference>
<dbReference type="AlphaFoldDB" id="A0A1H2T692"/>
<sequence>MNPLTNGHPLRTSDERLAFCDRYFAAVGADVICKRPMYREFVLPIDVDKELTDRPFYWMWVEKTNQTVEPTTLRLAFDQEAKLREDEHLAQLHQQSLAEAQPLSGLDILFRKPKQTELVDLGSFRLDKILESARRRGQTVCVTPYSEHPHTQLIPWLMTNGLTRYVTDSVSETWWSIGVCLLNLQIVESFYNKIAHLEMTGTSPQIIVGQAKHSLLEAADAVTTYLSRLVEQGDLAWAEEARLRLADDLAQLDAYYRSIEADYPPEERDLLQREHVKKRQALIEKSTPRVEMEVAQIALIGLPLRTHT</sequence>
<keyword evidence="2" id="KW-1185">Reference proteome</keyword>
<dbReference type="STRING" id="89784.SAMN04489725_10593"/>
<name>A0A1H2T692_9BACL</name>
<dbReference type="EMBL" id="FNOJ01000005">
    <property type="protein sequence ID" value="SDW39340.1"/>
    <property type="molecule type" value="Genomic_DNA"/>
</dbReference>
<gene>
    <name evidence="1" type="ORF">SAMN04489725_10593</name>
</gene>
<proteinExistence type="predicted"/>
<dbReference type="Pfam" id="PF11079">
    <property type="entry name" value="YqhG"/>
    <property type="match status" value="2"/>
</dbReference>